<sequence length="128" mass="13784">MAKIFGLSSLEKKLRAIPKATRVEIRGVLEKSATEMVALAKSLAPTDDGDLVASIRQEPGKHDLSVVVRAGGEATTRNGYDYSLAVEHGTANMPDQQFFWPAYRAVKKRAKSRATSAVRKAARTAAGV</sequence>
<accession>A0ABY6CI87</accession>
<organism evidence="1 2">
    <name type="scientific">Devosia neptuniae</name>
    <dbReference type="NCBI Taxonomy" id="191302"/>
    <lineage>
        <taxon>Bacteria</taxon>
        <taxon>Pseudomonadati</taxon>
        <taxon>Pseudomonadota</taxon>
        <taxon>Alphaproteobacteria</taxon>
        <taxon>Hyphomicrobiales</taxon>
        <taxon>Devosiaceae</taxon>
        <taxon>Devosia</taxon>
    </lineage>
</organism>
<dbReference type="EMBL" id="CP104965">
    <property type="protein sequence ID" value="UXN70896.1"/>
    <property type="molecule type" value="Genomic_DNA"/>
</dbReference>
<name>A0ABY6CI87_9HYPH</name>
<protein>
    <submittedName>
        <fullName evidence="1">HK97 gp10 family phage protein</fullName>
    </submittedName>
</protein>
<dbReference type="NCBIfam" id="TIGR01725">
    <property type="entry name" value="phge_HK97_gp10"/>
    <property type="match status" value="1"/>
</dbReference>
<dbReference type="Pfam" id="PF04883">
    <property type="entry name" value="HK97-gp10_like"/>
    <property type="match status" value="1"/>
</dbReference>
<proteinExistence type="predicted"/>
<dbReference type="InterPro" id="IPR010064">
    <property type="entry name" value="HK97-gp10_tail"/>
</dbReference>
<reference evidence="1 2" key="1">
    <citation type="submission" date="2022-09" db="EMBL/GenBank/DDBJ databases">
        <title>Interaction between co-microsymbionts with complementary sets of symbiotic genes in legume-rhizobium systems.</title>
        <authorList>
            <person name="Safronova V."/>
            <person name="Sazanova A."/>
            <person name="Afonin A."/>
            <person name="Chirak E."/>
        </authorList>
    </citation>
    <scope>NUCLEOTIDE SEQUENCE [LARGE SCALE GENOMIC DNA]</scope>
    <source>
        <strain evidence="1 2">A18/4-1</strain>
    </source>
</reference>
<evidence type="ECO:0000313" key="2">
    <source>
        <dbReference type="Proteomes" id="UP001061862"/>
    </source>
</evidence>
<keyword evidence="2" id="KW-1185">Reference proteome</keyword>
<dbReference type="Proteomes" id="UP001061862">
    <property type="component" value="Chromosome"/>
</dbReference>
<gene>
    <name evidence="1" type="ORF">N8A98_06830</name>
</gene>
<evidence type="ECO:0000313" key="1">
    <source>
        <dbReference type="EMBL" id="UXN70896.1"/>
    </source>
</evidence>
<dbReference type="RefSeq" id="WP_262170179.1">
    <property type="nucleotide sequence ID" value="NZ_CP104965.1"/>
</dbReference>